<gene>
    <name evidence="1" type="ORF">SAMN05428963_10282</name>
</gene>
<dbReference type="Proteomes" id="UP000190135">
    <property type="component" value="Unassembled WGS sequence"/>
</dbReference>
<dbReference type="STRING" id="1365950.SAMN05428963_10282"/>
<dbReference type="NCBIfam" id="NF047353">
    <property type="entry name" value="tube_lmo2291"/>
    <property type="match status" value="1"/>
</dbReference>
<dbReference type="Pfam" id="PF06199">
    <property type="entry name" value="Phage_tail_2"/>
    <property type="match status" value="1"/>
</dbReference>
<dbReference type="InterPro" id="IPR011855">
    <property type="entry name" value="Phgtail_TP901_1"/>
</dbReference>
<accession>A0A1T4MDY5</accession>
<dbReference type="AlphaFoldDB" id="A0A1T4MDY5"/>
<sequence>MAAQRGKDLLLKLDPDGGSNFITVAGLRTRRIAFNAEPVDVTDAESAGRWRELLGGAGVQRASLSGSGIFKDAASDAAMRQLFFEGRLGTFQAVIPDFGSITGPFQVTALEFAGEHNGEVTFEMTLESAGALEFVAQ</sequence>
<organism evidence="1 2">
    <name type="scientific">Consotaella salsifontis</name>
    <dbReference type="NCBI Taxonomy" id="1365950"/>
    <lineage>
        <taxon>Bacteria</taxon>
        <taxon>Pseudomonadati</taxon>
        <taxon>Pseudomonadota</taxon>
        <taxon>Alphaproteobacteria</taxon>
        <taxon>Hyphomicrobiales</taxon>
        <taxon>Aurantimonadaceae</taxon>
        <taxon>Consotaella</taxon>
    </lineage>
</organism>
<dbReference type="EMBL" id="FUXL01000002">
    <property type="protein sequence ID" value="SJZ65239.1"/>
    <property type="molecule type" value="Genomic_DNA"/>
</dbReference>
<dbReference type="RefSeq" id="WP_078706789.1">
    <property type="nucleotide sequence ID" value="NZ_FUXL01000002.1"/>
</dbReference>
<dbReference type="InterPro" id="IPR022344">
    <property type="entry name" value="GTA_major-tail"/>
</dbReference>
<protein>
    <submittedName>
        <fullName evidence="1">Phage major tail protein, TP901-1 family</fullName>
    </submittedName>
</protein>
<dbReference type="PRINTS" id="PR01996">
    <property type="entry name" value="MTP1FAMILY"/>
</dbReference>
<dbReference type="OrthoDB" id="7266971at2"/>
<name>A0A1T4MDY5_9HYPH</name>
<proteinExistence type="predicted"/>
<evidence type="ECO:0000313" key="2">
    <source>
        <dbReference type="Proteomes" id="UP000190135"/>
    </source>
</evidence>
<dbReference type="NCBIfam" id="TIGR02126">
    <property type="entry name" value="phgtail_TP901_1"/>
    <property type="match status" value="1"/>
</dbReference>
<evidence type="ECO:0000313" key="1">
    <source>
        <dbReference type="EMBL" id="SJZ65239.1"/>
    </source>
</evidence>
<reference evidence="1 2" key="1">
    <citation type="submission" date="2017-02" db="EMBL/GenBank/DDBJ databases">
        <authorList>
            <person name="Peterson S.W."/>
        </authorList>
    </citation>
    <scope>NUCLEOTIDE SEQUENCE [LARGE SCALE GENOMIC DNA]</scope>
    <source>
        <strain evidence="1 2">USBA 369</strain>
    </source>
</reference>
<dbReference type="Gene3D" id="4.10.410.40">
    <property type="match status" value="1"/>
</dbReference>
<keyword evidence="2" id="KW-1185">Reference proteome</keyword>